<comment type="cofactor">
    <cofactor evidence="1">
        <name>FAD</name>
        <dbReference type="ChEBI" id="CHEBI:57692"/>
    </cofactor>
</comment>
<evidence type="ECO:0000256" key="3">
    <source>
        <dbReference type="ARBA" id="ARBA00022827"/>
    </source>
</evidence>
<accession>A0ABX8SNM6</accession>
<name>A0ABX8SNM6_9ACTN</name>
<dbReference type="InterPro" id="IPR006076">
    <property type="entry name" value="FAD-dep_OxRdtase"/>
</dbReference>
<feature type="domain" description="FAD dependent oxidoreductase" evidence="5">
    <location>
        <begin position="4"/>
        <end position="388"/>
    </location>
</feature>
<dbReference type="RefSeq" id="WP_219083946.1">
    <property type="nucleotide sequence ID" value="NZ_CP079216.1"/>
</dbReference>
<dbReference type="GO" id="GO:0016491">
    <property type="term" value="F:oxidoreductase activity"/>
    <property type="evidence" value="ECO:0007669"/>
    <property type="project" value="UniProtKB-KW"/>
</dbReference>
<keyword evidence="4 6" id="KW-0560">Oxidoreductase</keyword>
<dbReference type="PANTHER" id="PTHR43104:SF2">
    <property type="entry name" value="L-2-HYDROXYGLUTARATE DEHYDROGENASE, MITOCHONDRIAL"/>
    <property type="match status" value="1"/>
</dbReference>
<dbReference type="Proteomes" id="UP000824504">
    <property type="component" value="Chromosome"/>
</dbReference>
<sequence length="396" mass="42188">MAQVIVIGAGIVGLATAHELTRRGHEVTVLEKEPDVARHQTGRNSGVIHSGLYYAPGSLKARMGAAGAVSMRDFAVEHGIGVEICGKLVVATRESQVPALEKLLARGLANGAPVRRVDQAEAREYEPHVACVAALRVDTTGIVDYVGVCRTLARLIADGGGRLATGAEIVAIDARADGVTVTTPAGEFRADRLVNCAGLQADRVARLAGLEPDVRIVPFRGEYFVLAPSAQHLVNGLIYPVPDPTLPFLGVHLTKMIGGGVHAGPNAVLALARDGYAWRTISPRDIGDYLAWPGLWRLGRRFWKTGAAEVVRSMSQRRFLASLRELVPDLPDGCLTPAPAGVRAQALRRDGAMVDDFDFLRADRQIHVLNAPSPAATASLEIGRSIADEVDLLRGD</sequence>
<evidence type="ECO:0000256" key="2">
    <source>
        <dbReference type="ARBA" id="ARBA00022630"/>
    </source>
</evidence>
<dbReference type="NCBIfam" id="NF008726">
    <property type="entry name" value="PRK11728.1"/>
    <property type="match status" value="1"/>
</dbReference>
<dbReference type="EMBL" id="CP079216">
    <property type="protein sequence ID" value="QXT64022.1"/>
    <property type="molecule type" value="Genomic_DNA"/>
</dbReference>
<gene>
    <name evidence="6" type="primary">lhgO</name>
    <name evidence="6" type="ORF">KDB89_06100</name>
</gene>
<evidence type="ECO:0000313" key="6">
    <source>
        <dbReference type="EMBL" id="QXT64022.1"/>
    </source>
</evidence>
<keyword evidence="2" id="KW-0285">Flavoprotein</keyword>
<protein>
    <submittedName>
        <fullName evidence="6">L-2-hydroxyglutarate oxidase</fullName>
        <ecNumber evidence="6">1.1.3.-</ecNumber>
    </submittedName>
</protein>
<evidence type="ECO:0000259" key="5">
    <source>
        <dbReference type="Pfam" id="PF01266"/>
    </source>
</evidence>
<proteinExistence type="predicted"/>
<keyword evidence="7" id="KW-1185">Reference proteome</keyword>
<dbReference type="Pfam" id="PF01266">
    <property type="entry name" value="DAO"/>
    <property type="match status" value="1"/>
</dbReference>
<evidence type="ECO:0000256" key="4">
    <source>
        <dbReference type="ARBA" id="ARBA00023002"/>
    </source>
</evidence>
<dbReference type="EC" id="1.1.3.-" evidence="6"/>
<reference evidence="6 7" key="1">
    <citation type="submission" date="2021-07" db="EMBL/GenBank/DDBJ databases">
        <title>complete genome sequencing of Tessaracoccus sp.J1M15.</title>
        <authorList>
            <person name="Bae J.-W."/>
            <person name="Kim D.-y."/>
        </authorList>
    </citation>
    <scope>NUCLEOTIDE SEQUENCE [LARGE SCALE GENOMIC DNA]</scope>
    <source>
        <strain evidence="6 7">J1M15</strain>
    </source>
</reference>
<evidence type="ECO:0000313" key="7">
    <source>
        <dbReference type="Proteomes" id="UP000824504"/>
    </source>
</evidence>
<keyword evidence="3" id="KW-0274">FAD</keyword>
<dbReference type="PANTHER" id="PTHR43104">
    <property type="entry name" value="L-2-HYDROXYGLUTARATE DEHYDROGENASE, MITOCHONDRIAL"/>
    <property type="match status" value="1"/>
</dbReference>
<evidence type="ECO:0000256" key="1">
    <source>
        <dbReference type="ARBA" id="ARBA00001974"/>
    </source>
</evidence>
<organism evidence="6 7">
    <name type="scientific">Tessaracoccus palaemonis</name>
    <dbReference type="NCBI Taxonomy" id="2829499"/>
    <lineage>
        <taxon>Bacteria</taxon>
        <taxon>Bacillati</taxon>
        <taxon>Actinomycetota</taxon>
        <taxon>Actinomycetes</taxon>
        <taxon>Propionibacteriales</taxon>
        <taxon>Propionibacteriaceae</taxon>
        <taxon>Tessaracoccus</taxon>
    </lineage>
</organism>